<dbReference type="SMART" id="SM00409">
    <property type="entry name" value="IG"/>
    <property type="match status" value="1"/>
</dbReference>
<dbReference type="InterPro" id="IPR007110">
    <property type="entry name" value="Ig-like_dom"/>
</dbReference>
<dbReference type="GO" id="GO:0004714">
    <property type="term" value="F:transmembrane receptor protein tyrosine kinase activity"/>
    <property type="evidence" value="ECO:0007669"/>
    <property type="project" value="UniProtKB-EC"/>
</dbReference>
<dbReference type="SUPFAM" id="SSF48726">
    <property type="entry name" value="Immunoglobulin"/>
    <property type="match status" value="1"/>
</dbReference>
<evidence type="ECO:0000256" key="1">
    <source>
        <dbReference type="SAM" id="Phobius"/>
    </source>
</evidence>
<comment type="caution">
    <text evidence="3">The sequence shown here is derived from an EMBL/GenBank/DDBJ whole genome shotgun (WGS) entry which is preliminary data.</text>
</comment>
<dbReference type="InterPro" id="IPR013151">
    <property type="entry name" value="Immunoglobulin_dom"/>
</dbReference>
<reference evidence="3" key="1">
    <citation type="submission" date="2021-03" db="EMBL/GenBank/DDBJ databases">
        <authorList>
            <person name="Bekaert M."/>
        </authorList>
    </citation>
    <scope>NUCLEOTIDE SEQUENCE</scope>
</reference>
<evidence type="ECO:0000313" key="4">
    <source>
        <dbReference type="Proteomes" id="UP000683360"/>
    </source>
</evidence>
<dbReference type="PROSITE" id="PS50835">
    <property type="entry name" value="IG_LIKE"/>
    <property type="match status" value="1"/>
</dbReference>
<dbReference type="InterPro" id="IPR003599">
    <property type="entry name" value="Ig_sub"/>
</dbReference>
<dbReference type="InterPro" id="IPR036179">
    <property type="entry name" value="Ig-like_dom_sf"/>
</dbReference>
<dbReference type="Gene3D" id="2.60.40.10">
    <property type="entry name" value="Immunoglobulins"/>
    <property type="match status" value="1"/>
</dbReference>
<keyword evidence="1" id="KW-0812">Transmembrane</keyword>
<gene>
    <name evidence="3" type="ORF">MEDL_11820</name>
</gene>
<dbReference type="EC" id="2.7.10.1" evidence="3"/>
<evidence type="ECO:0000313" key="3">
    <source>
        <dbReference type="EMBL" id="CAG2196984.1"/>
    </source>
</evidence>
<protein>
    <submittedName>
        <fullName evidence="3">FGFR1</fullName>
        <ecNumber evidence="3">2.7.10.1</ecNumber>
    </submittedName>
</protein>
<feature type="domain" description="Ig-like" evidence="2">
    <location>
        <begin position="31"/>
        <end position="118"/>
    </location>
</feature>
<evidence type="ECO:0000259" key="2">
    <source>
        <dbReference type="PROSITE" id="PS50835"/>
    </source>
</evidence>
<proteinExistence type="predicted"/>
<keyword evidence="3" id="KW-0808">Transferase</keyword>
<dbReference type="OrthoDB" id="6125641at2759"/>
<dbReference type="InterPro" id="IPR013783">
    <property type="entry name" value="Ig-like_fold"/>
</dbReference>
<organism evidence="3 4">
    <name type="scientific">Mytilus edulis</name>
    <name type="common">Blue mussel</name>
    <dbReference type="NCBI Taxonomy" id="6550"/>
    <lineage>
        <taxon>Eukaryota</taxon>
        <taxon>Metazoa</taxon>
        <taxon>Spiralia</taxon>
        <taxon>Lophotrochozoa</taxon>
        <taxon>Mollusca</taxon>
        <taxon>Bivalvia</taxon>
        <taxon>Autobranchia</taxon>
        <taxon>Pteriomorphia</taxon>
        <taxon>Mytilida</taxon>
        <taxon>Mytiloidea</taxon>
        <taxon>Mytilidae</taxon>
        <taxon>Mytilinae</taxon>
        <taxon>Mytilus</taxon>
    </lineage>
</organism>
<sequence length="241" mass="27841">MMITISCTMKFERNGRLFSKKDSVQVQIHDPPLLNLENFVMCNISSSVQITCSSNGHIKSFGDWEHSYSGKLIRYVPGKVSNNTSTISIVNCSLEDLGEYTCIAWNRIQNETYWSNVTTRLLVYGEDFFSLRTVVWILICLAVFLLTVTIATISFSRRSKFSNSTTSFAFHQFHIKSKFKTSVTKRYYAAPTSVYNISPYAATRLEYEEPLNIQQATLRRENEEIEEREEDNETNHYIEVL</sequence>
<dbReference type="Proteomes" id="UP000683360">
    <property type="component" value="Unassembled WGS sequence"/>
</dbReference>
<dbReference type="AlphaFoldDB" id="A0A8S3QJR2"/>
<name>A0A8S3QJR2_MYTED</name>
<keyword evidence="1" id="KW-0472">Membrane</keyword>
<accession>A0A8S3QJR2</accession>
<dbReference type="Pfam" id="PF00047">
    <property type="entry name" value="ig"/>
    <property type="match status" value="1"/>
</dbReference>
<keyword evidence="4" id="KW-1185">Reference proteome</keyword>
<feature type="transmembrane region" description="Helical" evidence="1">
    <location>
        <begin position="134"/>
        <end position="155"/>
    </location>
</feature>
<dbReference type="EMBL" id="CAJPWZ010000598">
    <property type="protein sequence ID" value="CAG2196984.1"/>
    <property type="molecule type" value="Genomic_DNA"/>
</dbReference>
<keyword evidence="1" id="KW-1133">Transmembrane helix</keyword>